<reference evidence="10" key="1">
    <citation type="submission" date="2017-02" db="UniProtKB">
        <authorList>
            <consortium name="WormBaseParasite"/>
        </authorList>
    </citation>
    <scope>IDENTIFICATION</scope>
</reference>
<organism evidence="10">
    <name type="scientific">Rodentolepis nana</name>
    <name type="common">Dwarf tapeworm</name>
    <name type="synonym">Hymenolepis nana</name>
    <dbReference type="NCBI Taxonomy" id="102285"/>
    <lineage>
        <taxon>Eukaryota</taxon>
        <taxon>Metazoa</taxon>
        <taxon>Spiralia</taxon>
        <taxon>Lophotrochozoa</taxon>
        <taxon>Platyhelminthes</taxon>
        <taxon>Cestoda</taxon>
        <taxon>Eucestoda</taxon>
        <taxon>Cyclophyllidea</taxon>
        <taxon>Hymenolepididae</taxon>
        <taxon>Rodentolepis</taxon>
    </lineage>
</organism>
<reference evidence="8 9" key="2">
    <citation type="submission" date="2018-11" db="EMBL/GenBank/DDBJ databases">
        <authorList>
            <consortium name="Pathogen Informatics"/>
        </authorList>
    </citation>
    <scope>NUCLEOTIDE SEQUENCE [LARGE SCALE GENOMIC DNA]</scope>
</reference>
<evidence type="ECO:0000256" key="7">
    <source>
        <dbReference type="RuleBase" id="RU910716"/>
    </source>
</evidence>
<feature type="transmembrane region" description="Helical" evidence="7">
    <location>
        <begin position="14"/>
        <end position="35"/>
    </location>
</feature>
<proteinExistence type="inferred from homology"/>
<dbReference type="AlphaFoldDB" id="A0A0R3TA94"/>
<evidence type="ECO:0000256" key="1">
    <source>
        <dbReference type="ARBA" id="ARBA00004651"/>
    </source>
</evidence>
<evidence type="ECO:0000256" key="4">
    <source>
        <dbReference type="ARBA" id="ARBA00022692"/>
    </source>
</evidence>
<dbReference type="OrthoDB" id="6136301at2759"/>
<keyword evidence="4 7" id="KW-0812">Transmembrane</keyword>
<evidence type="ECO:0000256" key="6">
    <source>
        <dbReference type="ARBA" id="ARBA00023136"/>
    </source>
</evidence>
<evidence type="ECO:0000256" key="5">
    <source>
        <dbReference type="ARBA" id="ARBA00022989"/>
    </source>
</evidence>
<keyword evidence="9" id="KW-1185">Reference proteome</keyword>
<dbReference type="PANTHER" id="PTHR16024">
    <property type="entry name" value="XK-RELATED PROTEIN"/>
    <property type="match status" value="1"/>
</dbReference>
<dbReference type="InterPro" id="IPR050895">
    <property type="entry name" value="XK-related_scramblase"/>
</dbReference>
<accession>A0A0R3TA94</accession>
<comment type="caution">
    <text evidence="7">Lacks conserved residue(s) required for the propagation of feature annotation.</text>
</comment>
<evidence type="ECO:0000256" key="2">
    <source>
        <dbReference type="ARBA" id="ARBA00008789"/>
    </source>
</evidence>
<dbReference type="GO" id="GO:0005886">
    <property type="term" value="C:plasma membrane"/>
    <property type="evidence" value="ECO:0007669"/>
    <property type="project" value="UniProtKB-SubCell"/>
</dbReference>
<dbReference type="STRING" id="102285.A0A0R3TA94"/>
<dbReference type="WBParaSite" id="HNAJ_0000398301-mRNA-1">
    <property type="protein sequence ID" value="HNAJ_0000398301-mRNA-1"/>
    <property type="gene ID" value="HNAJ_0000398301"/>
</dbReference>
<sequence length="98" mass="11306">METDRTVVGWTWRIFLHGSLLALIVRYTDALIYGIKSLKKSSTPGSEIVQLLRMRQYELADSVMLRIMEGFMESAPQLMLQLYILFTDGNSKNSKYLL</sequence>
<evidence type="ECO:0000313" key="9">
    <source>
        <dbReference type="Proteomes" id="UP000278807"/>
    </source>
</evidence>
<keyword evidence="5 7" id="KW-1133">Transmembrane helix</keyword>
<gene>
    <name evidence="8" type="ORF">HNAJ_LOCUS3982</name>
</gene>
<dbReference type="InterPro" id="IPR018629">
    <property type="entry name" value="XK-rel"/>
</dbReference>
<dbReference type="Proteomes" id="UP000278807">
    <property type="component" value="Unassembled WGS sequence"/>
</dbReference>
<name>A0A0R3TA94_RODNA</name>
<comment type="subcellular location">
    <subcellularLocation>
        <location evidence="1">Cell membrane</location>
        <topology evidence="1">Multi-pass membrane protein</topology>
    </subcellularLocation>
    <subcellularLocation>
        <location evidence="7">Membrane</location>
        <topology evidence="7">Multi-pass membrane protein</topology>
    </subcellularLocation>
</comment>
<dbReference type="PANTHER" id="PTHR16024:SF6">
    <property type="entry name" value="XK-RELATED PROTEIN"/>
    <property type="match status" value="1"/>
</dbReference>
<evidence type="ECO:0000313" key="8">
    <source>
        <dbReference type="EMBL" id="VDN99841.1"/>
    </source>
</evidence>
<dbReference type="Pfam" id="PF09815">
    <property type="entry name" value="XK-related"/>
    <property type="match status" value="1"/>
</dbReference>
<evidence type="ECO:0000313" key="10">
    <source>
        <dbReference type="WBParaSite" id="HNAJ_0000398301-mRNA-1"/>
    </source>
</evidence>
<keyword evidence="3" id="KW-1003">Cell membrane</keyword>
<evidence type="ECO:0000256" key="3">
    <source>
        <dbReference type="ARBA" id="ARBA00022475"/>
    </source>
</evidence>
<keyword evidence="6 7" id="KW-0472">Membrane</keyword>
<dbReference type="EMBL" id="UZAE01002543">
    <property type="protein sequence ID" value="VDN99841.1"/>
    <property type="molecule type" value="Genomic_DNA"/>
</dbReference>
<comment type="similarity">
    <text evidence="2 7">Belongs to the XK family.</text>
</comment>
<protein>
    <recommendedName>
        <fullName evidence="7">XK-related protein</fullName>
    </recommendedName>
</protein>